<reference evidence="1 2" key="1">
    <citation type="submission" date="2013-03" db="EMBL/GenBank/DDBJ databases">
        <title>The Genome Sequence of Capronia epimyces CBS 606.96.</title>
        <authorList>
            <consortium name="The Broad Institute Genomics Platform"/>
            <person name="Cuomo C."/>
            <person name="de Hoog S."/>
            <person name="Gorbushina A."/>
            <person name="Walker B."/>
            <person name="Young S.K."/>
            <person name="Zeng Q."/>
            <person name="Gargeya S."/>
            <person name="Fitzgerald M."/>
            <person name="Haas B."/>
            <person name="Abouelleil A."/>
            <person name="Allen A.W."/>
            <person name="Alvarado L."/>
            <person name="Arachchi H.M."/>
            <person name="Berlin A.M."/>
            <person name="Chapman S.B."/>
            <person name="Gainer-Dewar J."/>
            <person name="Goldberg J."/>
            <person name="Griggs A."/>
            <person name="Gujja S."/>
            <person name="Hansen M."/>
            <person name="Howarth C."/>
            <person name="Imamovic A."/>
            <person name="Ireland A."/>
            <person name="Larimer J."/>
            <person name="McCowan C."/>
            <person name="Murphy C."/>
            <person name="Pearson M."/>
            <person name="Poon T.W."/>
            <person name="Priest M."/>
            <person name="Roberts A."/>
            <person name="Saif S."/>
            <person name="Shea T."/>
            <person name="Sisk P."/>
            <person name="Sykes S."/>
            <person name="Wortman J."/>
            <person name="Nusbaum C."/>
            <person name="Birren B."/>
        </authorList>
    </citation>
    <scope>NUCLEOTIDE SEQUENCE [LARGE SCALE GENOMIC DNA]</scope>
    <source>
        <strain evidence="1 2">CBS 606.96</strain>
    </source>
</reference>
<dbReference type="OrthoDB" id="3561681at2759"/>
<name>W9YF67_9EURO</name>
<keyword evidence="2" id="KW-1185">Reference proteome</keyword>
<evidence type="ECO:0000313" key="2">
    <source>
        <dbReference type="Proteomes" id="UP000019478"/>
    </source>
</evidence>
<gene>
    <name evidence="1" type="ORF">A1O3_07222</name>
</gene>
<dbReference type="RefSeq" id="XP_007735522.1">
    <property type="nucleotide sequence ID" value="XM_007737332.1"/>
</dbReference>
<evidence type="ECO:0000313" key="1">
    <source>
        <dbReference type="EMBL" id="EXJ80934.1"/>
    </source>
</evidence>
<accession>W9YF67</accession>
<dbReference type="Proteomes" id="UP000019478">
    <property type="component" value="Unassembled WGS sequence"/>
</dbReference>
<dbReference type="HOGENOM" id="CLU_030434_0_0_1"/>
<proteinExistence type="predicted"/>
<dbReference type="AlphaFoldDB" id="W9YF67"/>
<dbReference type="GeneID" id="19171322"/>
<protein>
    <submittedName>
        <fullName evidence="1">Uncharacterized protein</fullName>
    </submittedName>
</protein>
<organism evidence="1 2">
    <name type="scientific">Capronia epimyces CBS 606.96</name>
    <dbReference type="NCBI Taxonomy" id="1182542"/>
    <lineage>
        <taxon>Eukaryota</taxon>
        <taxon>Fungi</taxon>
        <taxon>Dikarya</taxon>
        <taxon>Ascomycota</taxon>
        <taxon>Pezizomycotina</taxon>
        <taxon>Eurotiomycetes</taxon>
        <taxon>Chaetothyriomycetidae</taxon>
        <taxon>Chaetothyriales</taxon>
        <taxon>Herpotrichiellaceae</taxon>
        <taxon>Capronia</taxon>
    </lineage>
</organism>
<dbReference type="EMBL" id="AMGY01000006">
    <property type="protein sequence ID" value="EXJ80934.1"/>
    <property type="molecule type" value="Genomic_DNA"/>
</dbReference>
<comment type="caution">
    <text evidence="1">The sequence shown here is derived from an EMBL/GenBank/DDBJ whole genome shotgun (WGS) entry which is preliminary data.</text>
</comment>
<sequence>MAEPEETNPVIWPTNARHYRPMLDNGLHLQRGFDVFGKNLLSDDTLITVLEVAGKGEGSSESIRGLLLLAHLICAYLELVEQTWHKENFEAGLAKLHQAKDKDMFCLINKFLVPAPNTPIRNDANRLQIGKSELTRLFAKLEIPYSFALCLTQLHLPYGNGSSTAYKGTHTHGKVRASYHDTWYILPVRVQYKCSDRRQNHATSNARNNQMDPLHFLHLQDVGVDIRSSHIAILSRHYLEEGGQMTLVFNFMDGRWSHAADEPRKRLHEIHEWSTRGDGDLDPNSVKHHPLNAHFIYFTSAMRWWTNALSSVNEQLIAYETLLQNEIDGDIDTQATDTYSLVNQALHAIAAHLQRYNSELSSVRDTLHALQDYEKRCRDSCEMNSSSDSTATTHTDFDTSSTFGQLTTHLMQVHTFQHELSDKLQNILALLFNRISIANDRMMVMNGAKMHAILVATQEDAKISRQIALQSQELSRAMKRDSVAMKTALLAMPFFQQSTYLSHASKFWIWV</sequence>
<dbReference type="eggNOG" id="ENOG502SS8F">
    <property type="taxonomic scope" value="Eukaryota"/>
</dbReference>